<evidence type="ECO:0000256" key="2">
    <source>
        <dbReference type="ARBA" id="ARBA00023125"/>
    </source>
</evidence>
<keyword evidence="4 5" id="KW-0539">Nucleus</keyword>
<dbReference type="InterPro" id="IPR009057">
    <property type="entry name" value="Homeodomain-like_sf"/>
</dbReference>
<dbReference type="PROSITE" id="PS50071">
    <property type="entry name" value="HOMEOBOX_2"/>
    <property type="match status" value="1"/>
</dbReference>
<dbReference type="InterPro" id="IPR050453">
    <property type="entry name" value="LIM_Homeobox_TF"/>
</dbReference>
<feature type="compositionally biased region" description="Polar residues" evidence="7">
    <location>
        <begin position="364"/>
        <end position="377"/>
    </location>
</feature>
<evidence type="ECO:0000256" key="7">
    <source>
        <dbReference type="SAM" id="MobiDB-lite"/>
    </source>
</evidence>
<feature type="region of interest" description="Disordered" evidence="7">
    <location>
        <begin position="337"/>
        <end position="415"/>
    </location>
</feature>
<feature type="compositionally biased region" description="Low complexity" evidence="7">
    <location>
        <begin position="132"/>
        <end position="149"/>
    </location>
</feature>
<organism evidence="9 10">
    <name type="scientific">Meripilus lineatus</name>
    <dbReference type="NCBI Taxonomy" id="2056292"/>
    <lineage>
        <taxon>Eukaryota</taxon>
        <taxon>Fungi</taxon>
        <taxon>Dikarya</taxon>
        <taxon>Basidiomycota</taxon>
        <taxon>Agaricomycotina</taxon>
        <taxon>Agaricomycetes</taxon>
        <taxon>Polyporales</taxon>
        <taxon>Meripilaceae</taxon>
        <taxon>Meripilus</taxon>
    </lineage>
</organism>
<comment type="subcellular location">
    <subcellularLocation>
        <location evidence="1 5 6">Nucleus</location>
    </subcellularLocation>
</comment>
<dbReference type="Gene3D" id="1.10.10.60">
    <property type="entry name" value="Homeodomain-like"/>
    <property type="match status" value="1"/>
</dbReference>
<feature type="compositionally biased region" description="Acidic residues" evidence="7">
    <location>
        <begin position="339"/>
        <end position="356"/>
    </location>
</feature>
<dbReference type="CDD" id="cd00086">
    <property type="entry name" value="homeodomain"/>
    <property type="match status" value="1"/>
</dbReference>
<dbReference type="PROSITE" id="PS00027">
    <property type="entry name" value="HOMEOBOX_1"/>
    <property type="match status" value="1"/>
</dbReference>
<evidence type="ECO:0000256" key="6">
    <source>
        <dbReference type="RuleBase" id="RU000682"/>
    </source>
</evidence>
<feature type="DNA-binding region" description="Homeobox" evidence="5">
    <location>
        <begin position="46"/>
        <end position="105"/>
    </location>
</feature>
<evidence type="ECO:0000313" key="10">
    <source>
        <dbReference type="Proteomes" id="UP001212997"/>
    </source>
</evidence>
<accession>A0AAD5V2M1</accession>
<feature type="compositionally biased region" description="Acidic residues" evidence="7">
    <location>
        <begin position="279"/>
        <end position="289"/>
    </location>
</feature>
<dbReference type="InterPro" id="IPR017970">
    <property type="entry name" value="Homeobox_CS"/>
</dbReference>
<dbReference type="InterPro" id="IPR001356">
    <property type="entry name" value="HD"/>
</dbReference>
<proteinExistence type="predicted"/>
<name>A0AAD5V2M1_9APHY</name>
<feature type="compositionally biased region" description="Low complexity" evidence="7">
    <location>
        <begin position="208"/>
        <end position="221"/>
    </location>
</feature>
<reference evidence="9" key="1">
    <citation type="submission" date="2022-07" db="EMBL/GenBank/DDBJ databases">
        <title>Genome Sequence of Physisporinus lineatus.</title>
        <authorList>
            <person name="Buettner E."/>
        </authorList>
    </citation>
    <scope>NUCLEOTIDE SEQUENCE</scope>
    <source>
        <strain evidence="9">VT162</strain>
    </source>
</reference>
<keyword evidence="10" id="KW-1185">Reference proteome</keyword>
<dbReference type="GO" id="GO:0005634">
    <property type="term" value="C:nucleus"/>
    <property type="evidence" value="ECO:0007669"/>
    <property type="project" value="UniProtKB-SubCell"/>
</dbReference>
<feature type="compositionally biased region" description="Low complexity" evidence="7">
    <location>
        <begin position="9"/>
        <end position="19"/>
    </location>
</feature>
<evidence type="ECO:0000259" key="8">
    <source>
        <dbReference type="PROSITE" id="PS50071"/>
    </source>
</evidence>
<dbReference type="SMART" id="SM00389">
    <property type="entry name" value="HOX"/>
    <property type="match status" value="1"/>
</dbReference>
<evidence type="ECO:0000256" key="1">
    <source>
        <dbReference type="ARBA" id="ARBA00004123"/>
    </source>
</evidence>
<feature type="region of interest" description="Disordered" evidence="7">
    <location>
        <begin position="99"/>
        <end position="245"/>
    </location>
</feature>
<feature type="region of interest" description="Disordered" evidence="7">
    <location>
        <begin position="272"/>
        <end position="324"/>
    </location>
</feature>
<evidence type="ECO:0000256" key="3">
    <source>
        <dbReference type="ARBA" id="ARBA00023155"/>
    </source>
</evidence>
<feature type="compositionally biased region" description="Polar residues" evidence="7">
    <location>
        <begin position="197"/>
        <end position="207"/>
    </location>
</feature>
<dbReference type="EMBL" id="JANAWD010000184">
    <property type="protein sequence ID" value="KAJ3484569.1"/>
    <property type="molecule type" value="Genomic_DNA"/>
</dbReference>
<dbReference type="GO" id="GO:0000981">
    <property type="term" value="F:DNA-binding transcription factor activity, RNA polymerase II-specific"/>
    <property type="evidence" value="ECO:0007669"/>
    <property type="project" value="InterPro"/>
</dbReference>
<dbReference type="SUPFAM" id="SSF46689">
    <property type="entry name" value="Homeodomain-like"/>
    <property type="match status" value="1"/>
</dbReference>
<keyword evidence="2 5" id="KW-0238">DNA-binding</keyword>
<keyword evidence="3 5" id="KW-0371">Homeobox</keyword>
<dbReference type="PANTHER" id="PTHR24208">
    <property type="entry name" value="LIM/HOMEOBOX PROTEIN LHX"/>
    <property type="match status" value="1"/>
</dbReference>
<feature type="compositionally biased region" description="Basic and acidic residues" evidence="7">
    <location>
        <begin position="290"/>
        <end position="301"/>
    </location>
</feature>
<evidence type="ECO:0000313" key="9">
    <source>
        <dbReference type="EMBL" id="KAJ3484569.1"/>
    </source>
</evidence>
<feature type="region of interest" description="Disordered" evidence="7">
    <location>
        <begin position="1"/>
        <end position="49"/>
    </location>
</feature>
<dbReference type="PANTHER" id="PTHR24208:SF166">
    <property type="entry name" value="LIM HOMEOBOX TRANSCRIPTION FACTOR 1 ALPHA, ISOFORM B"/>
    <property type="match status" value="1"/>
</dbReference>
<feature type="domain" description="Homeobox" evidence="8">
    <location>
        <begin position="44"/>
        <end position="104"/>
    </location>
</feature>
<feature type="compositionally biased region" description="Polar residues" evidence="7">
    <location>
        <begin position="121"/>
        <end position="131"/>
    </location>
</feature>
<dbReference type="AlphaFoldDB" id="A0AAD5V2M1"/>
<dbReference type="Proteomes" id="UP001212997">
    <property type="component" value="Unassembled WGS sequence"/>
</dbReference>
<dbReference type="Pfam" id="PF00046">
    <property type="entry name" value="Homeodomain"/>
    <property type="match status" value="1"/>
</dbReference>
<dbReference type="GO" id="GO:0000977">
    <property type="term" value="F:RNA polymerase II transcription regulatory region sequence-specific DNA binding"/>
    <property type="evidence" value="ECO:0007669"/>
    <property type="project" value="TreeGrafter"/>
</dbReference>
<evidence type="ECO:0000256" key="5">
    <source>
        <dbReference type="PROSITE-ProRule" id="PRU00108"/>
    </source>
</evidence>
<evidence type="ECO:0000256" key="4">
    <source>
        <dbReference type="ARBA" id="ARBA00023242"/>
    </source>
</evidence>
<sequence>MPTFQKPLSRTSSSSSVLSDGTHGTSTNDEMGPPNTPSSEITDSAPKRTRKRFTNAQLTLLEDLFHQTSHPTREQRDALAKEAGLEIRSVTVWFQNKRQTERKVALSNGIAPPLPRKGHDSNSATPSRSACSTPPISTPRSAASSSRLSNHSRTHSATHRYPSLDDVASRSERPQHPPRTPPRSRTNSFPTIDTDPTPRSQSQGHAGTSSSVATTSRSISTERALWENMPSSPIGPSSPERKRDRDLVDFGRRTIGSRRTWTLEWACAAARISTRPQEESDEEGDGLEGDPERTIRGRDGRGNSGINATSRKAPKPLASQRVRPRVRVNEIGVRIPVEESMDGMDLDVGGDTEDEGDPPHEAVTPSSSMSLGAQSTTKNRRLPLDEGDSSTLKARGKGPEPRKVARKGSKHDEEMMDAALALCGLGRR</sequence>
<gene>
    <name evidence="9" type="ORF">NLI96_g5552</name>
</gene>
<comment type="caution">
    <text evidence="9">The sequence shown here is derived from an EMBL/GenBank/DDBJ whole genome shotgun (WGS) entry which is preliminary data.</text>
</comment>
<protein>
    <recommendedName>
        <fullName evidence="8">Homeobox domain-containing protein</fullName>
    </recommendedName>
</protein>